<dbReference type="GO" id="GO:0016324">
    <property type="term" value="C:apical plasma membrane"/>
    <property type="evidence" value="ECO:0007669"/>
    <property type="project" value="TreeGrafter"/>
</dbReference>
<feature type="domain" description="EGF-like" evidence="18">
    <location>
        <begin position="280"/>
        <end position="321"/>
    </location>
</feature>
<evidence type="ECO:0000313" key="20">
    <source>
        <dbReference type="RefSeq" id="XP_034103431.1"/>
    </source>
</evidence>
<dbReference type="FunFam" id="2.10.25.10:FF:000009">
    <property type="entry name" value="Low-density lipoprotein receptor isoform 1"/>
    <property type="match status" value="1"/>
</dbReference>
<keyword evidence="5 17" id="KW-0812">Transmembrane</keyword>
<feature type="disulfide bond" evidence="14">
    <location>
        <begin position="1293"/>
        <end position="1308"/>
    </location>
</feature>
<dbReference type="InterPro" id="IPR000742">
    <property type="entry name" value="EGF"/>
</dbReference>
<dbReference type="Gene3D" id="4.10.400.10">
    <property type="entry name" value="Low-density Lipoprotein Receptor"/>
    <property type="match status" value="11"/>
</dbReference>
<dbReference type="InterPro" id="IPR036055">
    <property type="entry name" value="LDL_receptor-like_sf"/>
</dbReference>
<keyword evidence="11 20" id="KW-0675">Receptor</keyword>
<feature type="disulfide bond" evidence="14">
    <location>
        <begin position="1338"/>
        <end position="1356"/>
    </location>
</feature>
<dbReference type="Proteomes" id="UP000515160">
    <property type="component" value="Chromosome X"/>
</dbReference>
<protein>
    <submittedName>
        <fullName evidence="20">Vitellogenin receptor isoform X1</fullName>
    </submittedName>
</protein>
<feature type="repeat" description="LDL-receptor class B" evidence="15">
    <location>
        <begin position="504"/>
        <end position="547"/>
    </location>
</feature>
<dbReference type="RefSeq" id="XP_034103431.1">
    <property type="nucleotide sequence ID" value="XM_034247540.2"/>
</dbReference>
<dbReference type="FunFam" id="2.120.10.30:FF:000241">
    <property type="entry name" value="Low-density lipoprotein receptor-related protein 6"/>
    <property type="match status" value="1"/>
</dbReference>
<keyword evidence="7" id="KW-0677">Repeat</keyword>
<dbReference type="Pfam" id="PF07645">
    <property type="entry name" value="EGF_CA"/>
    <property type="match status" value="1"/>
</dbReference>
<name>A0A6P8WIB3_DROAB</name>
<dbReference type="InterPro" id="IPR001881">
    <property type="entry name" value="EGF-like_Ca-bd_dom"/>
</dbReference>
<feature type="disulfide bond" evidence="14">
    <location>
        <begin position="1254"/>
        <end position="1269"/>
    </location>
</feature>
<dbReference type="Gene3D" id="2.10.25.10">
    <property type="entry name" value="Laminin"/>
    <property type="match status" value="4"/>
</dbReference>
<dbReference type="PROSITE" id="PS01187">
    <property type="entry name" value="EGF_CA"/>
    <property type="match status" value="2"/>
</dbReference>
<dbReference type="GeneID" id="117567505"/>
<keyword evidence="4" id="KW-0254">Endocytosis</keyword>
<feature type="disulfide bond" evidence="14">
    <location>
        <begin position="1141"/>
        <end position="1153"/>
    </location>
</feature>
<dbReference type="PROSITE" id="PS50026">
    <property type="entry name" value="EGF_3"/>
    <property type="match status" value="1"/>
</dbReference>
<evidence type="ECO:0000256" key="1">
    <source>
        <dbReference type="ARBA" id="ARBA00004479"/>
    </source>
</evidence>
<evidence type="ECO:0000256" key="10">
    <source>
        <dbReference type="ARBA" id="ARBA00023157"/>
    </source>
</evidence>
<dbReference type="InterPro" id="IPR051221">
    <property type="entry name" value="LDLR-related"/>
</dbReference>
<feature type="disulfide bond" evidence="14">
    <location>
        <begin position="221"/>
        <end position="236"/>
    </location>
</feature>
<dbReference type="SMART" id="SM00181">
    <property type="entry name" value="EGF"/>
    <property type="match status" value="8"/>
</dbReference>
<gene>
    <name evidence="20" type="primary">LOC117567505</name>
</gene>
<dbReference type="Gene3D" id="2.40.128.620">
    <property type="match status" value="1"/>
</dbReference>
<keyword evidence="12" id="KW-0325">Glycoprotein</keyword>
<dbReference type="SUPFAM" id="SSF63825">
    <property type="entry name" value="YWTD domain"/>
    <property type="match status" value="3"/>
</dbReference>
<evidence type="ECO:0000313" key="19">
    <source>
        <dbReference type="Proteomes" id="UP000515160"/>
    </source>
</evidence>
<feature type="transmembrane region" description="Helical" evidence="17">
    <location>
        <begin position="1796"/>
        <end position="1818"/>
    </location>
</feature>
<dbReference type="PROSITE" id="PS50068">
    <property type="entry name" value="LDLRA_2"/>
    <property type="match status" value="13"/>
</dbReference>
<feature type="disulfide bond" evidence="14">
    <location>
        <begin position="1024"/>
        <end position="1039"/>
    </location>
</feature>
<feature type="region of interest" description="Disordered" evidence="16">
    <location>
        <begin position="1843"/>
        <end position="1870"/>
    </location>
</feature>
<dbReference type="InterPro" id="IPR000033">
    <property type="entry name" value="LDLR_classB_rpt"/>
</dbReference>
<keyword evidence="6" id="KW-0732">Signal</keyword>
<dbReference type="FunFam" id="2.10.25.10:FF:000119">
    <property type="entry name" value="vitamin K-dependent protein S"/>
    <property type="match status" value="1"/>
</dbReference>
<dbReference type="InterPro" id="IPR049883">
    <property type="entry name" value="NOTCH1_EGF-like"/>
</dbReference>
<dbReference type="SMART" id="SM00192">
    <property type="entry name" value="LDLa"/>
    <property type="match status" value="13"/>
</dbReference>
<dbReference type="FunFam" id="4.10.400.10:FF:000065">
    <property type="entry name" value="Transmembrane protease serine 7"/>
    <property type="match status" value="1"/>
</dbReference>
<feature type="disulfide bond" evidence="14">
    <location>
        <begin position="1200"/>
        <end position="1215"/>
    </location>
</feature>
<evidence type="ECO:0000256" key="6">
    <source>
        <dbReference type="ARBA" id="ARBA00022729"/>
    </source>
</evidence>
<dbReference type="SMART" id="SM00179">
    <property type="entry name" value="EGF_CA"/>
    <property type="match status" value="3"/>
</dbReference>
<dbReference type="SUPFAM" id="SSF57424">
    <property type="entry name" value="LDL receptor-like module"/>
    <property type="match status" value="13"/>
</dbReference>
<dbReference type="PRINTS" id="PR00261">
    <property type="entry name" value="LDLRECEPTOR"/>
</dbReference>
<dbReference type="CTD" id="32367"/>
<dbReference type="OrthoDB" id="8831087at2759"/>
<comment type="caution">
    <text evidence="13">Lacks conserved residue(s) required for the propagation of feature annotation.</text>
</comment>
<dbReference type="GO" id="GO:0042562">
    <property type="term" value="F:hormone binding"/>
    <property type="evidence" value="ECO:0007669"/>
    <property type="project" value="TreeGrafter"/>
</dbReference>
<feature type="disulfide bond" evidence="14">
    <location>
        <begin position="160"/>
        <end position="172"/>
    </location>
</feature>
<feature type="disulfide bond" evidence="14">
    <location>
        <begin position="167"/>
        <end position="185"/>
    </location>
</feature>
<keyword evidence="19" id="KW-1185">Reference proteome</keyword>
<dbReference type="InterPro" id="IPR026823">
    <property type="entry name" value="cEGF"/>
</dbReference>
<keyword evidence="10 14" id="KW-1015">Disulfide bond</keyword>
<dbReference type="PROSITE" id="PS01186">
    <property type="entry name" value="EGF_2"/>
    <property type="match status" value="1"/>
</dbReference>
<dbReference type="PROSITE" id="PS51120">
    <property type="entry name" value="LDLRB"/>
    <property type="match status" value="3"/>
</dbReference>
<feature type="disulfide bond" evidence="14">
    <location>
        <begin position="1188"/>
        <end position="1206"/>
    </location>
</feature>
<feature type="disulfide bond" evidence="14">
    <location>
        <begin position="1099"/>
        <end position="1111"/>
    </location>
</feature>
<evidence type="ECO:0000256" key="3">
    <source>
        <dbReference type="ARBA" id="ARBA00022536"/>
    </source>
</evidence>
<feature type="disulfide bond" evidence="14">
    <location>
        <begin position="1106"/>
        <end position="1124"/>
    </location>
</feature>
<dbReference type="Pfam" id="PF12662">
    <property type="entry name" value="cEGF"/>
    <property type="match status" value="1"/>
</dbReference>
<evidence type="ECO:0000256" key="8">
    <source>
        <dbReference type="ARBA" id="ARBA00022989"/>
    </source>
</evidence>
<evidence type="ECO:0000256" key="17">
    <source>
        <dbReference type="SAM" id="Phobius"/>
    </source>
</evidence>
<dbReference type="Gene3D" id="4.10.1220.10">
    <property type="entry name" value="EGF-type module"/>
    <property type="match status" value="1"/>
</dbReference>
<feature type="disulfide bond" evidence="14">
    <location>
        <begin position="88"/>
        <end position="103"/>
    </location>
</feature>
<keyword evidence="8 17" id="KW-1133">Transmembrane helix</keyword>
<feature type="disulfide bond" evidence="14">
    <location>
        <begin position="1075"/>
        <end position="1090"/>
    </location>
</feature>
<organism evidence="19 20">
    <name type="scientific">Drosophila albomicans</name>
    <name type="common">Fruit fly</name>
    <dbReference type="NCBI Taxonomy" id="7291"/>
    <lineage>
        <taxon>Eukaryota</taxon>
        <taxon>Metazoa</taxon>
        <taxon>Ecdysozoa</taxon>
        <taxon>Arthropoda</taxon>
        <taxon>Hexapoda</taxon>
        <taxon>Insecta</taxon>
        <taxon>Pterygota</taxon>
        <taxon>Neoptera</taxon>
        <taxon>Endopterygota</taxon>
        <taxon>Diptera</taxon>
        <taxon>Brachycera</taxon>
        <taxon>Muscomorpha</taxon>
        <taxon>Ephydroidea</taxon>
        <taxon>Drosophilidae</taxon>
        <taxon>Drosophila</taxon>
    </lineage>
</organism>
<evidence type="ECO:0000256" key="2">
    <source>
        <dbReference type="ARBA" id="ARBA00009939"/>
    </source>
</evidence>
<evidence type="ECO:0000256" key="11">
    <source>
        <dbReference type="ARBA" id="ARBA00023170"/>
    </source>
</evidence>
<feature type="disulfide bond" evidence="14">
    <location>
        <begin position="76"/>
        <end position="94"/>
    </location>
</feature>
<evidence type="ECO:0000256" key="14">
    <source>
        <dbReference type="PROSITE-ProRule" id="PRU00124"/>
    </source>
</evidence>
<dbReference type="PANTHER" id="PTHR22722">
    <property type="entry name" value="LOW-DENSITY LIPOPROTEIN RECEPTOR-RELATED PROTEIN 2-RELATED"/>
    <property type="match status" value="1"/>
</dbReference>
<proteinExistence type="inferred from homology"/>
<dbReference type="GO" id="GO:0005509">
    <property type="term" value="F:calcium ion binding"/>
    <property type="evidence" value="ECO:0007669"/>
    <property type="project" value="InterPro"/>
</dbReference>
<dbReference type="SUPFAM" id="SSF57196">
    <property type="entry name" value="EGF/Laminin"/>
    <property type="match status" value="3"/>
</dbReference>
<evidence type="ECO:0000256" key="7">
    <source>
        <dbReference type="ARBA" id="ARBA00022737"/>
    </source>
</evidence>
<keyword evidence="9 17" id="KW-0472">Membrane</keyword>
<dbReference type="PANTHER" id="PTHR22722:SF14">
    <property type="entry name" value="MEGALIN, ISOFORM A"/>
    <property type="match status" value="1"/>
</dbReference>
<comment type="similarity">
    <text evidence="2">Belongs to the LDLR family.</text>
</comment>
<dbReference type="Pfam" id="PF00058">
    <property type="entry name" value="Ldl_recept_b"/>
    <property type="match status" value="3"/>
</dbReference>
<dbReference type="SMART" id="SM00135">
    <property type="entry name" value="LY"/>
    <property type="match status" value="10"/>
</dbReference>
<dbReference type="PROSITE" id="PS01209">
    <property type="entry name" value="LDLRA_1"/>
    <property type="match status" value="8"/>
</dbReference>
<dbReference type="GO" id="GO:0006898">
    <property type="term" value="P:receptor-mediated endocytosis"/>
    <property type="evidence" value="ECO:0007669"/>
    <property type="project" value="TreeGrafter"/>
</dbReference>
<accession>A0A6P8WIB3</accession>
<evidence type="ECO:0000256" key="9">
    <source>
        <dbReference type="ARBA" id="ARBA00023136"/>
    </source>
</evidence>
<feature type="disulfide bond" evidence="14">
    <location>
        <begin position="1148"/>
        <end position="1166"/>
    </location>
</feature>
<dbReference type="CDD" id="cd00112">
    <property type="entry name" value="LDLa"/>
    <property type="match status" value="12"/>
</dbReference>
<evidence type="ECO:0000256" key="13">
    <source>
        <dbReference type="PROSITE-ProRule" id="PRU00076"/>
    </source>
</evidence>
<evidence type="ECO:0000256" key="16">
    <source>
        <dbReference type="SAM" id="MobiDB-lite"/>
    </source>
</evidence>
<keyword evidence="3 13" id="KW-0245">EGF-like domain</keyword>
<evidence type="ECO:0000256" key="12">
    <source>
        <dbReference type="ARBA" id="ARBA00023180"/>
    </source>
</evidence>
<dbReference type="FunFam" id="4.10.400.10:FF:000024">
    <property type="entry name" value="Low-density lipoprotein RecePtor related"/>
    <property type="match status" value="1"/>
</dbReference>
<feature type="disulfide bond" evidence="14">
    <location>
        <begin position="130"/>
        <end position="145"/>
    </location>
</feature>
<dbReference type="InterPro" id="IPR002172">
    <property type="entry name" value="LDrepeatLR_classA_rpt"/>
</dbReference>
<evidence type="ECO:0000259" key="18">
    <source>
        <dbReference type="PROSITE" id="PS50026"/>
    </source>
</evidence>
<dbReference type="Pfam" id="PF00057">
    <property type="entry name" value="Ldl_recept_a"/>
    <property type="match status" value="11"/>
</dbReference>
<evidence type="ECO:0000256" key="4">
    <source>
        <dbReference type="ARBA" id="ARBA00022583"/>
    </source>
</evidence>
<feature type="disulfide bond" evidence="14">
    <location>
        <begin position="69"/>
        <end position="81"/>
    </location>
</feature>
<comment type="subcellular location">
    <subcellularLocation>
        <location evidence="1">Membrane</location>
        <topology evidence="1">Single-pass type I membrane protein</topology>
    </subcellularLocation>
</comment>
<sequence length="1955" mass="215937">MKQNKVIETTNAWSPINNQMAAKLRTNHVRTQWSCWWSLCLYLCQCAAVLLLICGASAAPSPGSAHMRCNADQFQCRNGGCILQAKMCDGRSDCTDNSDELECDYKLCREPHWFPCAQPHGACLAKELKCNGIENCPGGEDERHCNTGDRIFIDYAPRNCSQYEYMCQDHSCIPLDFMCDGKPDCEDNSDENAGCKQSAASCSTGHLCNNGRCLQRKQWQCDGIDDCGDGSDERDCPNLCKPTLGKFLCRNRELCLNLSQVCDGRADCSDGSDESESCHVKPDCNSTKCAPGASCQMMPTTGPECYCPAGFRMMTLQQKCEDINECDEHDDLCSQRCENHSGGFSCACDDGYQLDPSNNRTCYAVDKDNREPLLLYTTQVSVVGMRLHQQQSKLRNHVFTVASNLSKVIGVAYDGEHVYWTNIQHEVESIVRASADGSNAEILLTSGLDAPEDLAVDWLTDNIYISDNVMRHIAVCSPDAVTCVVLVTQDVHQPRGLALWPQRGQMFWTDWGSKPMIARASMDGTRSRPIVSDNIHWPNGIALDMHQERVYWVDAKLGTIETARTDGTARRIVLDGMLKHPYGMAVFEDQLYWSDWGTKSVHACHKFTGKGHRILARDRNIYAVHVYHPSKQPQLPHACETARCSHLCLLAEKDAGGYSCACPEGMQLSPIDQRSCRQVQKKQLLYIGLRSVLLEIEHTSFGRHVVSASHVLPCYISELVYNPINGTIFIADNVQRALLLYDPHESGQRLVTLIYSNLGNVSSLAFDHLAHNLYWTDTERHVIELLSLQTGQRALVRFFAGEEMPIGISVMPAEGYMFVALKARRHTHIDHLALSGLGSQTHVFEDDLGDDDIKFAVDYDSHTMYWADSDVNRISFTNYRQAHQQTFSGRFRRPYSLALVGQDLFWTELGTPAVMWTHKSNMGTHKRFEFDSGNQRIASVPPPPRHIPLTASVRVPLEARSHPCQQANGGCSHVCVSAGQFGSACLCPAGFVYRDVHNRTCIEALDCEFRCRTSGECLTMAHRCNGRKDCADASDEANCELVNGGATKTRINIKCAIDEFTCHNGEQCLEKSKRCNGQKECSDGSDEDHCAQFDRTKLCHDHQHACDNGKCVDYSLMCDGTDDCGDNSDELAASCARPAKCGAGMFQCSSGSCIASGWECDGKIDCSDGSDEHEKCGKRQCPENMHRCLLGQCIDRQLVCDGHNDCGDRSDELNCGPNAGAGAAGINISCGSVEQPMYQCASNLQLCLPTAVRCNGTAECPRGEDEADCGDMCGITEFQCRESKECIRLEFRCDKERDCRDGSDEAQCDASSTANSNGNGTTAMTSGRRACKPHLFDCHDGECVDMSRVCDSFEDCANGSDEGPKCSSACSKHICQHMCRATPAGAVCTCRDGYRLGIDQRSCLDIDECAPPTNGNEQSPCAQICENTPGSYQCQCYPDFMLRQDRSSCKSIDTQDGGPSFLFSSYDEVRNLSERHAMLSVAWSANDTRISGLDVDMRRQLGYFSSDEQHVVYQLDMRDRRPLAALSLNAPTKLAVEWTTGNVYVISGNAAQQISVCSFAAKMCGRVLQLPHGRGHATLKSLAVDGHHARLFYAVMRQESFGQPETELYVSRLDGSRRELLLRKERSYVTSIAIDPHQQVLYFVDLHTRTLEVISYKARGNRQSRILLQKSNALRRPTGLSIYENHAYIVNMGANELVRCRLYGQLTATSIPLSVTNAQDIVVAGQSRQPAAPSNPCEHAHCSGMCVLADYGYECMCGSEIVSESHPCPHGTTNELDIDALISGDQSEQSNSSSSGIIFAFICIIILGILIVLGIGYYRYRARGHRDLNITLHFQNPLATHGGKAITESDGPNELDGGNNSRPQAADATFSAKRKTIQFDVLQKFMRHKNSQNVELATEMSLENARASELQSLVNERRDTRIPNIVVAGAGDDVATPGFYGGDFGSDDVHARLVP</sequence>
<evidence type="ECO:0000256" key="15">
    <source>
        <dbReference type="PROSITE-ProRule" id="PRU00461"/>
    </source>
</evidence>
<evidence type="ECO:0000256" key="5">
    <source>
        <dbReference type="ARBA" id="ARBA00022692"/>
    </source>
</evidence>
<feature type="disulfide bond" evidence="14">
    <location>
        <begin position="1331"/>
        <end position="1343"/>
    </location>
</feature>
<dbReference type="InterPro" id="IPR011042">
    <property type="entry name" value="6-blade_b-propeller_TolB-like"/>
</dbReference>
<dbReference type="Gene3D" id="2.120.10.30">
    <property type="entry name" value="TolB, C-terminal domain"/>
    <property type="match status" value="3"/>
</dbReference>
<dbReference type="CDD" id="cd00054">
    <property type="entry name" value="EGF_CA"/>
    <property type="match status" value="2"/>
</dbReference>
<feature type="repeat" description="LDL-receptor class B" evidence="15">
    <location>
        <begin position="548"/>
        <end position="590"/>
    </location>
</feature>
<feature type="disulfide bond" evidence="14">
    <location>
        <begin position="1181"/>
        <end position="1193"/>
    </location>
</feature>
<dbReference type="InterPro" id="IPR023415">
    <property type="entry name" value="LDLR_class-A_CS"/>
</dbReference>
<feature type="repeat" description="LDL-receptor class B" evidence="15">
    <location>
        <begin position="416"/>
        <end position="460"/>
    </location>
</feature>
<reference evidence="20" key="1">
    <citation type="submission" date="2025-08" db="UniProtKB">
        <authorList>
            <consortium name="RefSeq"/>
        </authorList>
    </citation>
    <scope>IDENTIFICATION</scope>
    <source>
        <strain evidence="20">15112-1751.03</strain>
        <tissue evidence="20">Whole Adult</tissue>
    </source>
</reference>
<dbReference type="InterPro" id="IPR018097">
    <property type="entry name" value="EGF_Ca-bd_CS"/>
</dbReference>
<dbReference type="GO" id="GO:0043235">
    <property type="term" value="C:receptor complex"/>
    <property type="evidence" value="ECO:0007669"/>
    <property type="project" value="TreeGrafter"/>
</dbReference>